<dbReference type="AlphaFoldDB" id="A0A445KE43"/>
<comment type="caution">
    <text evidence="1">The sequence shown here is derived from an EMBL/GenBank/DDBJ whole genome shotgun (WGS) entry which is preliminary data.</text>
</comment>
<accession>A0A445KE43</accession>
<protein>
    <submittedName>
        <fullName evidence="1">Uncharacterized protein</fullName>
    </submittedName>
</protein>
<dbReference type="Proteomes" id="UP000289340">
    <property type="component" value="Chromosome 6"/>
</dbReference>
<dbReference type="EMBL" id="QZWG01000006">
    <property type="protein sequence ID" value="RZC09105.1"/>
    <property type="molecule type" value="Genomic_DNA"/>
</dbReference>
<keyword evidence="2" id="KW-1185">Reference proteome</keyword>
<evidence type="ECO:0000313" key="2">
    <source>
        <dbReference type="Proteomes" id="UP000289340"/>
    </source>
</evidence>
<proteinExistence type="predicted"/>
<feature type="non-terminal residue" evidence="1">
    <location>
        <position position="1"/>
    </location>
</feature>
<evidence type="ECO:0000313" key="1">
    <source>
        <dbReference type="EMBL" id="RZC09105.1"/>
    </source>
</evidence>
<organism evidence="1 2">
    <name type="scientific">Glycine soja</name>
    <name type="common">Wild soybean</name>
    <dbReference type="NCBI Taxonomy" id="3848"/>
    <lineage>
        <taxon>Eukaryota</taxon>
        <taxon>Viridiplantae</taxon>
        <taxon>Streptophyta</taxon>
        <taxon>Embryophyta</taxon>
        <taxon>Tracheophyta</taxon>
        <taxon>Spermatophyta</taxon>
        <taxon>Magnoliopsida</taxon>
        <taxon>eudicotyledons</taxon>
        <taxon>Gunneridae</taxon>
        <taxon>Pentapetalae</taxon>
        <taxon>rosids</taxon>
        <taxon>fabids</taxon>
        <taxon>Fabales</taxon>
        <taxon>Fabaceae</taxon>
        <taxon>Papilionoideae</taxon>
        <taxon>50 kb inversion clade</taxon>
        <taxon>NPAAA clade</taxon>
        <taxon>indigoferoid/millettioid clade</taxon>
        <taxon>Phaseoleae</taxon>
        <taxon>Glycine</taxon>
        <taxon>Glycine subgen. Soja</taxon>
    </lineage>
</organism>
<sequence length="51" mass="5969">GRSAHVSDELLVKKLIQEIIQDIKIYQDLWLVLLVKSLGRKIMPLSMMEYL</sequence>
<name>A0A445KE43_GLYSO</name>
<reference evidence="1 2" key="1">
    <citation type="submission" date="2018-09" db="EMBL/GenBank/DDBJ databases">
        <title>A high-quality reference genome of wild soybean provides a powerful tool to mine soybean genomes.</title>
        <authorList>
            <person name="Xie M."/>
            <person name="Chung C.Y.L."/>
            <person name="Li M.-W."/>
            <person name="Wong F.-L."/>
            <person name="Chan T.-F."/>
            <person name="Lam H.-M."/>
        </authorList>
    </citation>
    <scope>NUCLEOTIDE SEQUENCE [LARGE SCALE GENOMIC DNA]</scope>
    <source>
        <strain evidence="2">cv. W05</strain>
        <tissue evidence="1">Hypocotyl of etiolated seedlings</tissue>
    </source>
</reference>
<gene>
    <name evidence="1" type="ORF">D0Y65_015725</name>
</gene>